<feature type="region of interest" description="Disordered" evidence="1">
    <location>
        <begin position="1"/>
        <end position="37"/>
    </location>
</feature>
<dbReference type="EMBL" id="VWVM01000027">
    <property type="protein sequence ID" value="KAA6118654.1"/>
    <property type="molecule type" value="Genomic_DNA"/>
</dbReference>
<name>A0AB34CEB7_9GAMM</name>
<evidence type="ECO:0000313" key="3">
    <source>
        <dbReference type="Proteomes" id="UP000324255"/>
    </source>
</evidence>
<gene>
    <name evidence="2" type="ORF">F3I20_21850</name>
</gene>
<evidence type="ECO:0000313" key="2">
    <source>
        <dbReference type="EMBL" id="KAA6118654.1"/>
    </source>
</evidence>
<organism evidence="2 3">
    <name type="scientific">Candidatus Pantoea gossypiicola</name>
    <dbReference type="NCBI Taxonomy" id="2608008"/>
    <lineage>
        <taxon>Bacteria</taxon>
        <taxon>Pseudomonadati</taxon>
        <taxon>Pseudomonadota</taxon>
        <taxon>Gammaproteobacteria</taxon>
        <taxon>Enterobacterales</taxon>
        <taxon>Erwiniaceae</taxon>
        <taxon>Pantoea</taxon>
    </lineage>
</organism>
<dbReference type="AlphaFoldDB" id="A0AB34CEB7"/>
<feature type="compositionally biased region" description="Polar residues" evidence="1">
    <location>
        <begin position="13"/>
        <end position="25"/>
    </location>
</feature>
<sequence length="76" mass="8548">MASPKRPPRTAPTIEQTASAVQATSRGARESKGGKAMNFNVDPEFFTEYKSFASMNNLSMKQLLENSFMEYKRNHS</sequence>
<dbReference type="Proteomes" id="UP000324255">
    <property type="component" value="Unassembled WGS sequence"/>
</dbReference>
<dbReference type="RefSeq" id="WP_150015713.1">
    <property type="nucleotide sequence ID" value="NZ_VWVM01000027.1"/>
</dbReference>
<keyword evidence="3" id="KW-1185">Reference proteome</keyword>
<protein>
    <recommendedName>
        <fullName evidence="4">Chromosome partitioning protein ParB</fullName>
    </recommendedName>
</protein>
<reference evidence="2 3" key="1">
    <citation type="submission" date="2019-09" db="EMBL/GenBank/DDBJ databases">
        <title>Genomic diversity of phyloplane-associated Pantoea species in Pakistan cotton crop.</title>
        <authorList>
            <person name="Tufail M.R."/>
            <person name="Cook D.R."/>
        </authorList>
    </citation>
    <scope>NUCLEOTIDE SEQUENCE [LARGE SCALE GENOMIC DNA]</scope>
    <source>
        <strain evidence="2 3">B_8</strain>
    </source>
</reference>
<proteinExistence type="predicted"/>
<evidence type="ECO:0008006" key="4">
    <source>
        <dbReference type="Google" id="ProtNLM"/>
    </source>
</evidence>
<evidence type="ECO:0000256" key="1">
    <source>
        <dbReference type="SAM" id="MobiDB-lite"/>
    </source>
</evidence>
<accession>A0AB34CEB7</accession>
<comment type="caution">
    <text evidence="2">The sequence shown here is derived from an EMBL/GenBank/DDBJ whole genome shotgun (WGS) entry which is preliminary data.</text>
</comment>